<organism evidence="1 2">
    <name type="scientific">Tupaia chinensis</name>
    <name type="common">Chinese tree shrew</name>
    <name type="synonym">Tupaia belangeri chinensis</name>
    <dbReference type="NCBI Taxonomy" id="246437"/>
    <lineage>
        <taxon>Eukaryota</taxon>
        <taxon>Metazoa</taxon>
        <taxon>Chordata</taxon>
        <taxon>Craniata</taxon>
        <taxon>Vertebrata</taxon>
        <taxon>Euteleostomi</taxon>
        <taxon>Mammalia</taxon>
        <taxon>Eutheria</taxon>
        <taxon>Euarchontoglires</taxon>
        <taxon>Scandentia</taxon>
        <taxon>Tupaiidae</taxon>
        <taxon>Tupaia</taxon>
    </lineage>
</organism>
<dbReference type="Proteomes" id="UP000011518">
    <property type="component" value="Unassembled WGS sequence"/>
</dbReference>
<evidence type="ECO:0000313" key="1">
    <source>
        <dbReference type="EMBL" id="ELW71732.1"/>
    </source>
</evidence>
<dbReference type="AlphaFoldDB" id="L9LDA9"/>
<accession>L9LDA9</accession>
<protein>
    <submittedName>
        <fullName evidence="1">Uncharacterized protein</fullName>
    </submittedName>
</protein>
<proteinExistence type="predicted"/>
<evidence type="ECO:0000313" key="2">
    <source>
        <dbReference type="Proteomes" id="UP000011518"/>
    </source>
</evidence>
<reference evidence="2" key="2">
    <citation type="journal article" date="2013" name="Nat. Commun.">
        <title>Genome of the Chinese tree shrew.</title>
        <authorList>
            <person name="Fan Y."/>
            <person name="Huang Z.Y."/>
            <person name="Cao C.C."/>
            <person name="Chen C.S."/>
            <person name="Chen Y.X."/>
            <person name="Fan D.D."/>
            <person name="He J."/>
            <person name="Hou H.L."/>
            <person name="Hu L."/>
            <person name="Hu X.T."/>
            <person name="Jiang X.T."/>
            <person name="Lai R."/>
            <person name="Lang Y.S."/>
            <person name="Liang B."/>
            <person name="Liao S.G."/>
            <person name="Mu D."/>
            <person name="Ma Y.Y."/>
            <person name="Niu Y.Y."/>
            <person name="Sun X.Q."/>
            <person name="Xia J.Q."/>
            <person name="Xiao J."/>
            <person name="Xiong Z.Q."/>
            <person name="Xu L."/>
            <person name="Yang L."/>
            <person name="Zhang Y."/>
            <person name="Zhao W."/>
            <person name="Zhao X.D."/>
            <person name="Zheng Y.T."/>
            <person name="Zhou J.M."/>
            <person name="Zhu Y.B."/>
            <person name="Zhang G.J."/>
            <person name="Wang J."/>
            <person name="Yao Y.G."/>
        </authorList>
    </citation>
    <scope>NUCLEOTIDE SEQUENCE [LARGE SCALE GENOMIC DNA]</scope>
</reference>
<dbReference type="InParanoid" id="L9LDA9"/>
<reference evidence="2" key="1">
    <citation type="submission" date="2012-07" db="EMBL/GenBank/DDBJ databases">
        <title>Genome of the Chinese tree shrew, a rising model animal genetically related to primates.</title>
        <authorList>
            <person name="Zhang G."/>
            <person name="Fan Y."/>
            <person name="Yao Y."/>
            <person name="Huang Z."/>
        </authorList>
    </citation>
    <scope>NUCLEOTIDE SEQUENCE [LARGE SCALE GENOMIC DNA]</scope>
</reference>
<keyword evidence="2" id="KW-1185">Reference proteome</keyword>
<dbReference type="EMBL" id="KB320453">
    <property type="protein sequence ID" value="ELW71732.1"/>
    <property type="molecule type" value="Genomic_DNA"/>
</dbReference>
<sequence>MPRWNQYYLVIGSARDLLENIAVGVRPRMGMVTRKITLMILSVISDNNSTVNSVLSLMLPFHSHVSS</sequence>
<gene>
    <name evidence="1" type="ORF">TREES_T100000127</name>
</gene>
<name>L9LDA9_TUPCH</name>